<dbReference type="CDD" id="cd11296">
    <property type="entry name" value="O-FucT_like"/>
    <property type="match status" value="1"/>
</dbReference>
<dbReference type="AlphaFoldDB" id="A0A165TBI6"/>
<protein>
    <submittedName>
        <fullName evidence="2">Uncharacterized protein</fullName>
    </submittedName>
</protein>
<evidence type="ECO:0000256" key="1">
    <source>
        <dbReference type="SAM" id="MobiDB-lite"/>
    </source>
</evidence>
<sequence length="392" mass="42631">MQELLLNALLAYRMGRTFVYYNYTWRDDGSQYTLFNDKHVPSTIPLSALLQGPVLGAPPTTDRAAPQPFAVTEDHFHRVCPPGARTVVRADAVTALAGAPTTAAGVLAKWVERFGALPDKCLEVPRDGGQNFDIYMFGDASRLLDVWPVLSQSPLLREFAWSPLVERAFDRNRAAFAPAAAPAVRPLTGPGSSSGARPGRAKSPSAARYAPLAGLLALHVRRGDFAEHCADLARWGSSYVANNAFPGMPDTFRFPPGADADADARVEMQRPHCFPSIPEIVARAVEERERERARGDGGGAVGLVDVYVMTNGPGEWVRELKDALWTAGGWRSVASSRDLELDWEQRFVKQAVDMLIGQRAQVFVGNGFSSLSGLVNMLRTANGIPAAQNRLF</sequence>
<name>A0A165TBI6_9APHY</name>
<proteinExistence type="predicted"/>
<dbReference type="STRING" id="1314783.A0A165TBI6"/>
<dbReference type="OrthoDB" id="2559662at2759"/>
<dbReference type="Gene3D" id="3.40.50.11350">
    <property type="match status" value="1"/>
</dbReference>
<organism evidence="2 3">
    <name type="scientific">Daedalea quercina L-15889</name>
    <dbReference type="NCBI Taxonomy" id="1314783"/>
    <lineage>
        <taxon>Eukaryota</taxon>
        <taxon>Fungi</taxon>
        <taxon>Dikarya</taxon>
        <taxon>Basidiomycota</taxon>
        <taxon>Agaricomycotina</taxon>
        <taxon>Agaricomycetes</taxon>
        <taxon>Polyporales</taxon>
        <taxon>Fomitopsis</taxon>
    </lineage>
</organism>
<reference evidence="2 3" key="1">
    <citation type="journal article" date="2016" name="Mol. Biol. Evol.">
        <title>Comparative Genomics of Early-Diverging Mushroom-Forming Fungi Provides Insights into the Origins of Lignocellulose Decay Capabilities.</title>
        <authorList>
            <person name="Nagy L.G."/>
            <person name="Riley R."/>
            <person name="Tritt A."/>
            <person name="Adam C."/>
            <person name="Daum C."/>
            <person name="Floudas D."/>
            <person name="Sun H."/>
            <person name="Yadav J.S."/>
            <person name="Pangilinan J."/>
            <person name="Larsson K.H."/>
            <person name="Matsuura K."/>
            <person name="Barry K."/>
            <person name="Labutti K."/>
            <person name="Kuo R."/>
            <person name="Ohm R.A."/>
            <person name="Bhattacharya S.S."/>
            <person name="Shirouzu T."/>
            <person name="Yoshinaga Y."/>
            <person name="Martin F.M."/>
            <person name="Grigoriev I.V."/>
            <person name="Hibbett D.S."/>
        </authorList>
    </citation>
    <scope>NUCLEOTIDE SEQUENCE [LARGE SCALE GENOMIC DNA]</scope>
    <source>
        <strain evidence="2 3">L-15889</strain>
    </source>
</reference>
<accession>A0A165TBI6</accession>
<feature type="region of interest" description="Disordered" evidence="1">
    <location>
        <begin position="185"/>
        <end position="204"/>
    </location>
</feature>
<dbReference type="EMBL" id="KV429038">
    <property type="protein sequence ID" value="KZT73192.1"/>
    <property type="molecule type" value="Genomic_DNA"/>
</dbReference>
<dbReference type="Proteomes" id="UP000076727">
    <property type="component" value="Unassembled WGS sequence"/>
</dbReference>
<evidence type="ECO:0000313" key="3">
    <source>
        <dbReference type="Proteomes" id="UP000076727"/>
    </source>
</evidence>
<keyword evidence="3" id="KW-1185">Reference proteome</keyword>
<evidence type="ECO:0000313" key="2">
    <source>
        <dbReference type="EMBL" id="KZT73192.1"/>
    </source>
</evidence>
<gene>
    <name evidence="2" type="ORF">DAEQUDRAFT_511825</name>
</gene>
<feature type="compositionally biased region" description="Low complexity" evidence="1">
    <location>
        <begin position="185"/>
        <end position="203"/>
    </location>
</feature>